<evidence type="ECO:0000256" key="1">
    <source>
        <dbReference type="ARBA" id="ARBA00004651"/>
    </source>
</evidence>
<feature type="transmembrane region" description="Helical" evidence="7">
    <location>
        <begin position="203"/>
        <end position="225"/>
    </location>
</feature>
<dbReference type="GO" id="GO:0005886">
    <property type="term" value="C:plasma membrane"/>
    <property type="evidence" value="ECO:0007669"/>
    <property type="project" value="UniProtKB-SubCell"/>
</dbReference>
<accession>A0A1G7LZ45</accession>
<dbReference type="CDD" id="cd06261">
    <property type="entry name" value="TM_PBP2"/>
    <property type="match status" value="1"/>
</dbReference>
<keyword evidence="10" id="KW-1185">Reference proteome</keyword>
<dbReference type="PROSITE" id="PS50928">
    <property type="entry name" value="ABC_TM1"/>
    <property type="match status" value="1"/>
</dbReference>
<comment type="similarity">
    <text evidence="7">Belongs to the binding-protein-dependent transport system permease family.</text>
</comment>
<dbReference type="GO" id="GO:0055085">
    <property type="term" value="P:transmembrane transport"/>
    <property type="evidence" value="ECO:0007669"/>
    <property type="project" value="InterPro"/>
</dbReference>
<keyword evidence="6 7" id="KW-0472">Membrane</keyword>
<dbReference type="InterPro" id="IPR035906">
    <property type="entry name" value="MetI-like_sf"/>
</dbReference>
<dbReference type="InterPro" id="IPR000515">
    <property type="entry name" value="MetI-like"/>
</dbReference>
<dbReference type="Proteomes" id="UP000198994">
    <property type="component" value="Unassembled WGS sequence"/>
</dbReference>
<feature type="domain" description="ABC transmembrane type-1" evidence="8">
    <location>
        <begin position="72"/>
        <end position="284"/>
    </location>
</feature>
<feature type="transmembrane region" description="Helical" evidence="7">
    <location>
        <begin position="263"/>
        <end position="285"/>
    </location>
</feature>
<evidence type="ECO:0000259" key="8">
    <source>
        <dbReference type="PROSITE" id="PS50928"/>
    </source>
</evidence>
<dbReference type="RefSeq" id="WP_040384920.1">
    <property type="nucleotide sequence ID" value="NZ_FNAV01000028.1"/>
</dbReference>
<protein>
    <submittedName>
        <fullName evidence="9">Multiple sugar transport system permease protein</fullName>
    </submittedName>
</protein>
<dbReference type="Pfam" id="PF00528">
    <property type="entry name" value="BPD_transp_1"/>
    <property type="match status" value="1"/>
</dbReference>
<keyword evidence="4 7" id="KW-0812">Transmembrane</keyword>
<keyword evidence="5 7" id="KW-1133">Transmembrane helix</keyword>
<evidence type="ECO:0000256" key="3">
    <source>
        <dbReference type="ARBA" id="ARBA00022475"/>
    </source>
</evidence>
<evidence type="ECO:0000313" key="10">
    <source>
        <dbReference type="Proteomes" id="UP000198994"/>
    </source>
</evidence>
<dbReference type="InterPro" id="IPR051393">
    <property type="entry name" value="ABC_transporter_permease"/>
</dbReference>
<evidence type="ECO:0000256" key="2">
    <source>
        <dbReference type="ARBA" id="ARBA00022448"/>
    </source>
</evidence>
<dbReference type="STRING" id="282683.SAMN04488105_1285"/>
<evidence type="ECO:0000313" key="9">
    <source>
        <dbReference type="EMBL" id="SDF54229.1"/>
    </source>
</evidence>
<feature type="transmembrane region" description="Helical" evidence="7">
    <location>
        <begin position="21"/>
        <end position="41"/>
    </location>
</feature>
<dbReference type="EMBL" id="FNAV01000028">
    <property type="protein sequence ID" value="SDF54229.1"/>
    <property type="molecule type" value="Genomic_DNA"/>
</dbReference>
<organism evidence="9 10">
    <name type="scientific">Salipiger thiooxidans</name>
    <dbReference type="NCBI Taxonomy" id="282683"/>
    <lineage>
        <taxon>Bacteria</taxon>
        <taxon>Pseudomonadati</taxon>
        <taxon>Pseudomonadota</taxon>
        <taxon>Alphaproteobacteria</taxon>
        <taxon>Rhodobacterales</taxon>
        <taxon>Roseobacteraceae</taxon>
        <taxon>Salipiger</taxon>
    </lineage>
</organism>
<dbReference type="SUPFAM" id="SSF161098">
    <property type="entry name" value="MetI-like"/>
    <property type="match status" value="1"/>
</dbReference>
<dbReference type="AlphaFoldDB" id="A0A1G7LZ45"/>
<reference evidence="10" key="1">
    <citation type="submission" date="2016-10" db="EMBL/GenBank/DDBJ databases">
        <authorList>
            <person name="Varghese N."/>
            <person name="Submissions S."/>
        </authorList>
    </citation>
    <scope>NUCLEOTIDE SEQUENCE [LARGE SCALE GENOMIC DNA]</scope>
    <source>
        <strain evidence="10">DSM 10146</strain>
    </source>
</reference>
<evidence type="ECO:0000256" key="4">
    <source>
        <dbReference type="ARBA" id="ARBA00022692"/>
    </source>
</evidence>
<feature type="transmembrane region" description="Helical" evidence="7">
    <location>
        <begin position="109"/>
        <end position="129"/>
    </location>
</feature>
<comment type="subcellular location">
    <subcellularLocation>
        <location evidence="1 7">Cell membrane</location>
        <topology evidence="1 7">Multi-pass membrane protein</topology>
    </subcellularLocation>
</comment>
<evidence type="ECO:0000256" key="7">
    <source>
        <dbReference type="RuleBase" id="RU363032"/>
    </source>
</evidence>
<sequence length="294" mass="31948">MTPPRASAAMDRTYRRMLWPASLAVGIFAIAPLLGMLALSFTDFHLVRGWSGKIGIHNFLRLFEDRRFVSSIYIMMALSAFGVLAQVVLGTAIAVGLDKIVGKWRVARGIFVVPFAVPHVAVALIWLSLFTPTLSPINAVFAVFGIEVPALLTTQTGAITAIVIADTWATYPFVMLIVLAALQGISPDLDEAAALDGATRVKAFFRITLPLLYPTLLMVALFRFIETLKHFPLIFVMTSGGPGRATQATNYYAYVQTFQNSNVAYGASIAVFLFLFAAAISFYIAKANARLSDA</sequence>
<keyword evidence="3" id="KW-1003">Cell membrane</keyword>
<evidence type="ECO:0000256" key="6">
    <source>
        <dbReference type="ARBA" id="ARBA00023136"/>
    </source>
</evidence>
<evidence type="ECO:0000256" key="5">
    <source>
        <dbReference type="ARBA" id="ARBA00022989"/>
    </source>
</evidence>
<name>A0A1G7LZ45_9RHOB</name>
<dbReference type="Gene3D" id="1.10.3720.10">
    <property type="entry name" value="MetI-like"/>
    <property type="match status" value="1"/>
</dbReference>
<proteinExistence type="inferred from homology"/>
<feature type="transmembrane region" description="Helical" evidence="7">
    <location>
        <begin position="72"/>
        <end position="97"/>
    </location>
</feature>
<dbReference type="PANTHER" id="PTHR30193">
    <property type="entry name" value="ABC TRANSPORTER PERMEASE PROTEIN"/>
    <property type="match status" value="1"/>
</dbReference>
<keyword evidence="9" id="KW-0762">Sugar transport</keyword>
<dbReference type="PANTHER" id="PTHR30193:SF37">
    <property type="entry name" value="INNER MEMBRANE ABC TRANSPORTER PERMEASE PROTEIN YCJO"/>
    <property type="match status" value="1"/>
</dbReference>
<dbReference type="OrthoDB" id="9805108at2"/>
<gene>
    <name evidence="9" type="ORF">SAMN04488105_1285</name>
</gene>
<keyword evidence="2 7" id="KW-0813">Transport</keyword>
<feature type="transmembrane region" description="Helical" evidence="7">
    <location>
        <begin position="158"/>
        <end position="182"/>
    </location>
</feature>